<comment type="similarity">
    <text evidence="1 8">Belongs to the SOS response-associated peptidase family.</text>
</comment>
<keyword evidence="2 8" id="KW-0645">Protease</keyword>
<sequence>MLVIDDVHWGYQPCWAKGKIPVAINTRREKITGEYWAGLLKVGCVIVPADGWYEWTGDNGEKQPWHIHRGDGGALYFAGLAGATRPDDEHKPAEGFTIVTDDAQGGMVDVHDRRPIVFTAEDAKVWLDPETSPEHAEQLAREAALGPEQFEWFRVNRAVGNIRNQGPKLVERVD</sequence>
<dbReference type="PANTHER" id="PTHR13604:SF0">
    <property type="entry name" value="ABASIC SITE PROCESSING PROTEIN HMCES"/>
    <property type="match status" value="1"/>
</dbReference>
<keyword evidence="4 8" id="KW-0378">Hydrolase</keyword>
<proteinExistence type="inferred from homology"/>
<evidence type="ECO:0000256" key="5">
    <source>
        <dbReference type="ARBA" id="ARBA00023124"/>
    </source>
</evidence>
<dbReference type="Gene3D" id="3.90.1680.10">
    <property type="entry name" value="SOS response associated peptidase-like"/>
    <property type="match status" value="1"/>
</dbReference>
<dbReference type="Proteomes" id="UP000321323">
    <property type="component" value="Chromosome"/>
</dbReference>
<evidence type="ECO:0000256" key="8">
    <source>
        <dbReference type="RuleBase" id="RU364100"/>
    </source>
</evidence>
<evidence type="ECO:0000313" key="9">
    <source>
        <dbReference type="EMBL" id="WUR14703.1"/>
    </source>
</evidence>
<gene>
    <name evidence="9" type="ORF">E7V67_006230</name>
</gene>
<dbReference type="EC" id="3.4.-.-" evidence="8"/>
<dbReference type="SUPFAM" id="SSF143081">
    <property type="entry name" value="BB1717-like"/>
    <property type="match status" value="1"/>
</dbReference>
<name>A0ABZ1URC5_9BURK</name>
<keyword evidence="3" id="KW-0227">DNA damage</keyword>
<dbReference type="EMBL" id="CP136508">
    <property type="protein sequence ID" value="WUR14703.1"/>
    <property type="molecule type" value="Genomic_DNA"/>
</dbReference>
<keyword evidence="10" id="KW-1185">Reference proteome</keyword>
<organism evidence="9 10">
    <name type="scientific">[Empedobacter] haloabium</name>
    <dbReference type="NCBI Taxonomy" id="592317"/>
    <lineage>
        <taxon>Bacteria</taxon>
        <taxon>Pseudomonadati</taxon>
        <taxon>Pseudomonadota</taxon>
        <taxon>Betaproteobacteria</taxon>
        <taxon>Burkholderiales</taxon>
        <taxon>Oxalobacteraceae</taxon>
        <taxon>Telluria group</taxon>
        <taxon>Telluria group incertae sedis</taxon>
    </lineage>
</organism>
<keyword evidence="7" id="KW-0456">Lyase</keyword>
<dbReference type="InterPro" id="IPR003738">
    <property type="entry name" value="SRAP"/>
</dbReference>
<dbReference type="InterPro" id="IPR036590">
    <property type="entry name" value="SRAP-like"/>
</dbReference>
<evidence type="ECO:0000256" key="2">
    <source>
        <dbReference type="ARBA" id="ARBA00022670"/>
    </source>
</evidence>
<evidence type="ECO:0000256" key="7">
    <source>
        <dbReference type="ARBA" id="ARBA00023239"/>
    </source>
</evidence>
<evidence type="ECO:0000256" key="6">
    <source>
        <dbReference type="ARBA" id="ARBA00023125"/>
    </source>
</evidence>
<keyword evidence="6" id="KW-0238">DNA-binding</keyword>
<dbReference type="Pfam" id="PF02586">
    <property type="entry name" value="SRAP"/>
    <property type="match status" value="1"/>
</dbReference>
<protein>
    <recommendedName>
        <fullName evidence="8">Abasic site processing protein</fullName>
        <ecNumber evidence="8">3.4.-.-</ecNumber>
    </recommendedName>
</protein>
<reference evidence="9 10" key="1">
    <citation type="journal article" date="2019" name="Int. J. Syst. Evol. Microbiol.">
        <title>The Draft Whole-Genome Sequence of the Antibiotic Producer Empedobacter haloabium ATCC 31962 Provides Indications for Its Taxonomic Reclassification.</title>
        <authorList>
            <person name="Miess H."/>
            <person name="Arlt P."/>
            <person name="Apel A.K."/>
            <person name="Weber T."/>
            <person name="Nieselt K."/>
            <person name="Hanssen F."/>
            <person name="Czemmel S."/>
            <person name="Nahnsen S."/>
            <person name="Gross H."/>
        </authorList>
    </citation>
    <scope>NUCLEOTIDE SEQUENCE [LARGE SCALE GENOMIC DNA]</scope>
    <source>
        <strain evidence="9 10">ATCC 31962</strain>
    </source>
</reference>
<dbReference type="PANTHER" id="PTHR13604">
    <property type="entry name" value="DC12-RELATED"/>
    <property type="match status" value="1"/>
</dbReference>
<evidence type="ECO:0000256" key="4">
    <source>
        <dbReference type="ARBA" id="ARBA00022801"/>
    </source>
</evidence>
<evidence type="ECO:0000256" key="3">
    <source>
        <dbReference type="ARBA" id="ARBA00022763"/>
    </source>
</evidence>
<keyword evidence="5" id="KW-0190">Covalent protein-DNA linkage</keyword>
<accession>A0ABZ1URC5</accession>
<evidence type="ECO:0000256" key="1">
    <source>
        <dbReference type="ARBA" id="ARBA00008136"/>
    </source>
</evidence>
<evidence type="ECO:0000313" key="10">
    <source>
        <dbReference type="Proteomes" id="UP000321323"/>
    </source>
</evidence>